<organism evidence="1 2">
    <name type="scientific">Beta vulgaris subsp. vulgaris</name>
    <name type="common">Beet</name>
    <dbReference type="NCBI Taxonomy" id="3555"/>
    <lineage>
        <taxon>Eukaryota</taxon>
        <taxon>Viridiplantae</taxon>
        <taxon>Streptophyta</taxon>
        <taxon>Embryophyta</taxon>
        <taxon>Tracheophyta</taxon>
        <taxon>Spermatophyta</taxon>
        <taxon>Magnoliopsida</taxon>
        <taxon>eudicotyledons</taxon>
        <taxon>Gunneridae</taxon>
        <taxon>Pentapetalae</taxon>
        <taxon>Caryophyllales</taxon>
        <taxon>Chenopodiaceae</taxon>
        <taxon>Betoideae</taxon>
        <taxon>Beta</taxon>
    </lineage>
</organism>
<reference evidence="1 2" key="1">
    <citation type="journal article" date="2014" name="Nature">
        <title>The genome of the recently domesticated crop plant sugar beet (Beta vulgaris).</title>
        <authorList>
            <person name="Dohm J.C."/>
            <person name="Minoche A.E."/>
            <person name="Holtgrawe D."/>
            <person name="Capella-Gutierrez S."/>
            <person name="Zakrzewski F."/>
            <person name="Tafer H."/>
            <person name="Rupp O."/>
            <person name="Sorensen T.R."/>
            <person name="Stracke R."/>
            <person name="Reinhardt R."/>
            <person name="Goesmann A."/>
            <person name="Kraft T."/>
            <person name="Schulz B."/>
            <person name="Stadler P.F."/>
            <person name="Schmidt T."/>
            <person name="Gabaldon T."/>
            <person name="Lehrach H."/>
            <person name="Weisshaar B."/>
            <person name="Himmelbauer H."/>
        </authorList>
    </citation>
    <scope>NUCLEOTIDE SEQUENCE [LARGE SCALE GENOMIC DNA]</scope>
    <source>
        <tissue evidence="1">Taproot</tissue>
    </source>
</reference>
<accession>A0A0J8DTC9</accession>
<protein>
    <submittedName>
        <fullName evidence="1">Uncharacterized protein</fullName>
    </submittedName>
</protein>
<dbReference type="AlphaFoldDB" id="A0A0J8DTC9"/>
<gene>
    <name evidence="1" type="ORF">BVRB_025600</name>
</gene>
<name>A0A0J8DTC9_BETVV</name>
<feature type="non-terminal residue" evidence="1">
    <location>
        <position position="48"/>
    </location>
</feature>
<sequence length="48" mass="5449">MSIASDEPRSNSWGSWAWDLLAVPPDNNSVVDISMLIRFAFLKTNHMQ</sequence>
<dbReference type="Proteomes" id="UP000035740">
    <property type="component" value="Unassembled WGS sequence"/>
</dbReference>
<dbReference type="Gramene" id="KMS94020">
    <property type="protein sequence ID" value="KMS94020"/>
    <property type="gene ID" value="BVRB_025600"/>
</dbReference>
<dbReference type="EMBL" id="KQ096800">
    <property type="protein sequence ID" value="KMS94020.1"/>
    <property type="molecule type" value="Genomic_DNA"/>
</dbReference>
<proteinExistence type="predicted"/>
<evidence type="ECO:0000313" key="2">
    <source>
        <dbReference type="Proteomes" id="UP000035740"/>
    </source>
</evidence>
<evidence type="ECO:0000313" key="1">
    <source>
        <dbReference type="EMBL" id="KMS94020.1"/>
    </source>
</evidence>
<keyword evidence="2" id="KW-1185">Reference proteome</keyword>